<dbReference type="Proteomes" id="UP000070531">
    <property type="component" value="Unassembled WGS sequence"/>
</dbReference>
<evidence type="ECO:0000313" key="2">
    <source>
        <dbReference type="Proteomes" id="UP000070531"/>
    </source>
</evidence>
<feature type="non-terminal residue" evidence="1">
    <location>
        <position position="1"/>
    </location>
</feature>
<gene>
    <name evidence="1" type="ORF">HMPREF1860_01613</name>
</gene>
<comment type="caution">
    <text evidence="1">The sequence shown here is derived from an EMBL/GenBank/DDBJ whole genome shotgun (WGS) entry which is preliminary data.</text>
</comment>
<evidence type="ECO:0000313" key="1">
    <source>
        <dbReference type="EMBL" id="KXB76367.1"/>
    </source>
</evidence>
<organism evidence="1">
    <name type="scientific">Prevotella amnii</name>
    <dbReference type="NCBI Taxonomy" id="419005"/>
    <lineage>
        <taxon>Bacteria</taxon>
        <taxon>Pseudomonadati</taxon>
        <taxon>Bacteroidota</taxon>
        <taxon>Bacteroidia</taxon>
        <taxon>Bacteroidales</taxon>
        <taxon>Prevotellaceae</taxon>
        <taxon>Prevotella</taxon>
    </lineage>
</organism>
<dbReference type="EMBL" id="LSDL01000094">
    <property type="protein sequence ID" value="KXB76367.1"/>
    <property type="molecule type" value="Genomic_DNA"/>
</dbReference>
<dbReference type="STRING" id="419005.HMPREF1860_01613"/>
<proteinExistence type="predicted"/>
<dbReference type="AlphaFoldDB" id="A0A134B8V5"/>
<reference evidence="1 2" key="1">
    <citation type="submission" date="2016-01" db="EMBL/GenBank/DDBJ databases">
        <authorList>
            <person name="Oliw E.H."/>
        </authorList>
    </citation>
    <scope>NUCLEOTIDE SEQUENCE [LARGE SCALE GENOMIC DNA]</scope>
    <source>
        <strain evidence="1 2">DNF00307</strain>
    </source>
</reference>
<protein>
    <submittedName>
        <fullName evidence="1">Uncharacterized protein</fullName>
    </submittedName>
</protein>
<sequence length="42" mass="4859">IYGKITDHKIQEDMTALTDREHTVFEGYCESIARQNVPLQHA</sequence>
<dbReference type="PATRIC" id="fig|419005.5.peg.1613"/>
<name>A0A134B8V5_9BACT</name>
<accession>A0A134B8V5</accession>